<evidence type="ECO:0000256" key="8">
    <source>
        <dbReference type="ARBA" id="ARBA00023064"/>
    </source>
</evidence>
<proteinExistence type="inferred from homology"/>
<dbReference type="InterPro" id="IPR006113">
    <property type="entry name" value="6PGDH_Gnd/GntZ"/>
</dbReference>
<dbReference type="SMART" id="SM01350">
    <property type="entry name" value="6PGD"/>
    <property type="match status" value="1"/>
</dbReference>
<reference evidence="16 17" key="1">
    <citation type="journal article" date="2015" name="Genome Announc.">
        <title>Draft Genome Sequences of Marine Isolates of Thalassomonas viridans and Thalassomonas actiniarum.</title>
        <authorList>
            <person name="Olonade I."/>
            <person name="van Zyl L.J."/>
            <person name="Trindade M."/>
        </authorList>
    </citation>
    <scope>NUCLEOTIDE SEQUENCE [LARGE SCALE GENOMIC DNA]</scope>
    <source>
        <strain evidence="16 17">XOM25</strain>
    </source>
</reference>
<dbReference type="InterPro" id="IPR006184">
    <property type="entry name" value="6PGdom_BS"/>
</dbReference>
<evidence type="ECO:0000256" key="2">
    <source>
        <dbReference type="ARBA" id="ARBA00004874"/>
    </source>
</evidence>
<dbReference type="InterPro" id="IPR006183">
    <property type="entry name" value="Pgluconate_DH"/>
</dbReference>
<evidence type="ECO:0000256" key="1">
    <source>
        <dbReference type="ARBA" id="ARBA00002526"/>
    </source>
</evidence>
<keyword evidence="17" id="KW-1185">Reference proteome</keyword>
<gene>
    <name evidence="16" type="primary">gndA</name>
    <name evidence="16" type="ORF">SG34_016635</name>
</gene>
<feature type="binding site" description="in other chain" evidence="13">
    <location>
        <position position="218"/>
    </location>
    <ligand>
        <name>substrate</name>
        <note>ligand shared between dimeric partners</note>
    </ligand>
</feature>
<dbReference type="InterPro" id="IPR013328">
    <property type="entry name" value="6PGD_dom2"/>
</dbReference>
<evidence type="ECO:0000256" key="5">
    <source>
        <dbReference type="ARBA" id="ARBA00013011"/>
    </source>
</evidence>
<dbReference type="Proteomes" id="UP000032352">
    <property type="component" value="Chromosome"/>
</dbReference>
<evidence type="ECO:0000256" key="12">
    <source>
        <dbReference type="PIRSR" id="PIRSR000109-1"/>
    </source>
</evidence>
<protein>
    <recommendedName>
        <fullName evidence="6 11">6-phosphogluconate dehydrogenase, decarboxylating</fullName>
        <ecNumber evidence="5 11">1.1.1.44</ecNumber>
    </recommendedName>
</protein>
<keyword evidence="9 11" id="KW-0570">Pentose shunt</keyword>
<feature type="binding site" description="in other chain" evidence="13">
    <location>
        <begin position="213"/>
        <end position="214"/>
    </location>
    <ligand>
        <name>substrate</name>
        <note>ligand shared between dimeric partners</note>
    </ligand>
</feature>
<feature type="binding site" evidence="13">
    <location>
        <position position="475"/>
    </location>
    <ligand>
        <name>substrate</name>
        <note>ligand shared between dimeric partners</note>
    </ligand>
</feature>
<evidence type="ECO:0000313" key="17">
    <source>
        <dbReference type="Proteomes" id="UP000032352"/>
    </source>
</evidence>
<dbReference type="FunFam" id="1.10.1040.10:FF:000002">
    <property type="entry name" value="6-phosphogluconate dehydrogenase, decarboxylating"/>
    <property type="match status" value="1"/>
</dbReference>
<evidence type="ECO:0000313" key="16">
    <source>
        <dbReference type="EMBL" id="WDE03052.1"/>
    </source>
</evidence>
<comment type="catalytic activity">
    <reaction evidence="10 11 14">
        <text>6-phospho-D-gluconate + NADP(+) = D-ribulose 5-phosphate + CO2 + NADPH</text>
        <dbReference type="Rhea" id="RHEA:10116"/>
        <dbReference type="ChEBI" id="CHEBI:16526"/>
        <dbReference type="ChEBI" id="CHEBI:57783"/>
        <dbReference type="ChEBI" id="CHEBI:58121"/>
        <dbReference type="ChEBI" id="CHEBI:58349"/>
        <dbReference type="ChEBI" id="CHEBI:58759"/>
        <dbReference type="EC" id="1.1.1.44"/>
    </reaction>
</comment>
<dbReference type="InterPro" id="IPR008927">
    <property type="entry name" value="6-PGluconate_DH-like_C_sf"/>
</dbReference>
<dbReference type="NCBIfam" id="TIGR00873">
    <property type="entry name" value="gnd"/>
    <property type="match status" value="1"/>
</dbReference>
<dbReference type="EMBL" id="CP059733">
    <property type="protein sequence ID" value="WDE03052.1"/>
    <property type="molecule type" value="Genomic_DNA"/>
</dbReference>
<dbReference type="InterPro" id="IPR006114">
    <property type="entry name" value="6PGDH_C"/>
</dbReference>
<evidence type="ECO:0000256" key="9">
    <source>
        <dbReference type="ARBA" id="ARBA00023126"/>
    </source>
</evidence>
<dbReference type="EC" id="1.1.1.44" evidence="5 11"/>
<feature type="binding site" description="in other chain" evidence="13">
    <location>
        <position position="113"/>
    </location>
    <ligand>
        <name>substrate</name>
        <note>ligand shared between dimeric partners</note>
    </ligand>
</feature>
<reference evidence="16 17" key="2">
    <citation type="journal article" date="2022" name="Mar. Drugs">
        <title>Bioassay-Guided Fractionation Leads to the Detection of Cholic Acid Generated by the Rare Thalassomonas sp.</title>
        <authorList>
            <person name="Pheiffer F."/>
            <person name="Schneider Y.K."/>
            <person name="Hansen E.H."/>
            <person name="Andersen J.H."/>
            <person name="Isaksson J."/>
            <person name="Busche T."/>
            <person name="R C."/>
            <person name="Kalinowski J."/>
            <person name="Zyl L.V."/>
            <person name="Trindade M."/>
        </authorList>
    </citation>
    <scope>NUCLEOTIDE SEQUENCE [LARGE SCALE GENOMIC DNA]</scope>
    <source>
        <strain evidence="16 17">XOM25</strain>
    </source>
</reference>
<dbReference type="GO" id="GO:0050661">
    <property type="term" value="F:NADP binding"/>
    <property type="evidence" value="ECO:0007669"/>
    <property type="project" value="InterPro"/>
</dbReference>
<feature type="active site" description="Proton donor" evidence="12">
    <location>
        <position position="217"/>
    </location>
</feature>
<dbReference type="Pfam" id="PF00393">
    <property type="entry name" value="6PGD"/>
    <property type="match status" value="1"/>
</dbReference>
<dbReference type="AlphaFoldDB" id="A0AAE9YYT2"/>
<feature type="active site" description="Proton acceptor" evidence="12">
    <location>
        <position position="210"/>
    </location>
</feature>
<dbReference type="InterPro" id="IPR006115">
    <property type="entry name" value="6PGDH_NADP-bd"/>
</dbReference>
<dbReference type="InterPro" id="IPR036291">
    <property type="entry name" value="NAD(P)-bd_dom_sf"/>
</dbReference>
<comment type="function">
    <text evidence="1 11">Catalyzes the oxidative decarboxylation of 6-phosphogluconate to ribulose 5-phosphate and CO(2), with concomitant reduction of NADP to NADPH.</text>
</comment>
<accession>A0AAE9YYT2</accession>
<dbReference type="PIRSF" id="PIRSF000109">
    <property type="entry name" value="6PGD"/>
    <property type="match status" value="1"/>
</dbReference>
<feature type="binding site" description="in other chain" evidence="13">
    <location>
        <begin position="138"/>
        <end position="140"/>
    </location>
    <ligand>
        <name>substrate</name>
        <note>ligand shared between dimeric partners</note>
    </ligand>
</feature>
<dbReference type="Pfam" id="PF03446">
    <property type="entry name" value="NAD_binding_2"/>
    <property type="match status" value="1"/>
</dbReference>
<evidence type="ECO:0000256" key="14">
    <source>
        <dbReference type="RuleBase" id="RU000485"/>
    </source>
</evidence>
<dbReference type="Gene3D" id="3.40.50.720">
    <property type="entry name" value="NAD(P)-binding Rossmann-like Domain"/>
    <property type="match status" value="1"/>
</dbReference>
<name>A0AAE9YYT2_9GAMM</name>
<comment type="pathway">
    <text evidence="2 11 14">Carbohydrate degradation; pentose phosphate pathway; D-ribulose 5-phosphate from D-glucose 6-phosphate (oxidative stage): step 3/3.</text>
</comment>
<dbReference type="SUPFAM" id="SSF48179">
    <property type="entry name" value="6-phosphogluconate dehydrogenase C-terminal domain-like"/>
    <property type="match status" value="1"/>
</dbReference>
<sequence>MTRDKVLCDIGFIGLGVMGKNLVLNLADNGYKIAAFDLSSEKVNDVILQDQQENNSDTPRVHGCSSYTELLSQLKPPHLIVLSVPAGAPVDQVCENLIGAGIGADDIVIDTGNSLWMDTVAREKKYKNNFILFSSAVSGGEVGARFGPALMPSGSAYAWTRIKPIWEAISAKVDPETGKPLERTRPGEVVNTGDPCAAYIGPAGAGHYVKMVHNGIEYADMQIIGEAYHILRSGLGLSTDEIADIFEKWHQGPLDSYLMEITVEVLRQKSSDTGTSLVDLILDKAGQKGTGLWTAVSSLEVGCPAPTISQAVYARSISSFKDFRVQAAKQLTGPAAASFTPQEQADFIDRLHDAIYSAKICVYAQGFQLMKLAAKEHNWSLNFASIAKIWRAGCIIRAVFLQPITEAFQRNEDLENLLLDDFFAGQLNAHQGNWRKAVAEATLLGIPVGALSSALSYYDSMRAEVLPANLLQGQRDFFGAHTFERVDKPAGKKYHVQWSSPERQTVEIPPVQK</sequence>
<feature type="binding site" evidence="13">
    <location>
        <position position="481"/>
    </location>
    <ligand>
        <name>substrate</name>
        <note>ligand shared between dimeric partners</note>
    </ligand>
</feature>
<dbReference type="RefSeq" id="WP_044840824.1">
    <property type="nucleotide sequence ID" value="NZ_CP059733.1"/>
</dbReference>
<evidence type="ECO:0000256" key="4">
    <source>
        <dbReference type="ARBA" id="ARBA00011738"/>
    </source>
</evidence>
<comment type="subunit">
    <text evidence="4 11">Homodimer.</text>
</comment>
<keyword evidence="11 14" id="KW-0521">NADP</keyword>
<dbReference type="PRINTS" id="PR00076">
    <property type="entry name" value="6PGDHDRGNASE"/>
</dbReference>
<dbReference type="GO" id="GO:0019521">
    <property type="term" value="P:D-gluconate metabolic process"/>
    <property type="evidence" value="ECO:0007669"/>
    <property type="project" value="UniProtKB-KW"/>
</dbReference>
<evidence type="ECO:0000256" key="6">
    <source>
        <dbReference type="ARBA" id="ARBA00018193"/>
    </source>
</evidence>
<feature type="binding site" description="in other chain" evidence="13">
    <location>
        <position position="315"/>
    </location>
    <ligand>
        <name>substrate</name>
        <note>ligand shared between dimeric partners</note>
    </ligand>
</feature>
<evidence type="ECO:0000256" key="7">
    <source>
        <dbReference type="ARBA" id="ARBA00023002"/>
    </source>
</evidence>
<keyword evidence="8 14" id="KW-0311">Gluconate utilization</keyword>
<evidence type="ECO:0000256" key="11">
    <source>
        <dbReference type="PIRNR" id="PIRNR000109"/>
    </source>
</evidence>
<dbReference type="Gene3D" id="1.20.5.320">
    <property type="entry name" value="6-Phosphogluconate Dehydrogenase, domain 3"/>
    <property type="match status" value="1"/>
</dbReference>
<dbReference type="KEGG" id="tvd:SG34_016635"/>
<dbReference type="PROSITE" id="PS00461">
    <property type="entry name" value="6PGD"/>
    <property type="match status" value="1"/>
</dbReference>
<dbReference type="GO" id="GO:0004616">
    <property type="term" value="F:phosphogluconate dehydrogenase (decarboxylating) activity"/>
    <property type="evidence" value="ECO:0007669"/>
    <property type="project" value="UniProtKB-EC"/>
</dbReference>
<dbReference type="Gene3D" id="1.10.1040.10">
    <property type="entry name" value="N-(1-d-carboxylethyl)-l-norvaline Dehydrogenase, domain 2"/>
    <property type="match status" value="1"/>
</dbReference>
<evidence type="ECO:0000259" key="15">
    <source>
        <dbReference type="SMART" id="SM01350"/>
    </source>
</evidence>
<evidence type="ECO:0000256" key="3">
    <source>
        <dbReference type="ARBA" id="ARBA00008419"/>
    </source>
</evidence>
<organism evidence="16 17">
    <name type="scientific">Thalassomonas viridans</name>
    <dbReference type="NCBI Taxonomy" id="137584"/>
    <lineage>
        <taxon>Bacteria</taxon>
        <taxon>Pseudomonadati</taxon>
        <taxon>Pseudomonadota</taxon>
        <taxon>Gammaproteobacteria</taxon>
        <taxon>Alteromonadales</taxon>
        <taxon>Colwelliaceae</taxon>
        <taxon>Thalassomonas</taxon>
    </lineage>
</organism>
<dbReference type="NCBIfam" id="NF006765">
    <property type="entry name" value="PRK09287.1"/>
    <property type="match status" value="1"/>
</dbReference>
<dbReference type="GO" id="GO:0006098">
    <property type="term" value="P:pentose-phosphate shunt"/>
    <property type="evidence" value="ECO:0007669"/>
    <property type="project" value="UniProtKB-KW"/>
</dbReference>
<evidence type="ECO:0000256" key="13">
    <source>
        <dbReference type="PIRSR" id="PIRSR000109-2"/>
    </source>
</evidence>
<comment type="similarity">
    <text evidence="3 11 14">Belongs to the 6-phosphogluconate dehydrogenase family.</text>
</comment>
<dbReference type="PANTHER" id="PTHR11811">
    <property type="entry name" value="6-PHOSPHOGLUCONATE DEHYDROGENASE"/>
    <property type="match status" value="1"/>
</dbReference>
<keyword evidence="7 11" id="KW-0560">Oxidoreductase</keyword>
<evidence type="ECO:0000256" key="10">
    <source>
        <dbReference type="ARBA" id="ARBA00048640"/>
    </source>
</evidence>
<feature type="binding site" description="in other chain" evidence="13">
    <location>
        <position position="288"/>
    </location>
    <ligand>
        <name>substrate</name>
        <note>ligand shared between dimeric partners</note>
    </ligand>
</feature>
<dbReference type="SUPFAM" id="SSF51735">
    <property type="entry name" value="NAD(P)-binding Rossmann-fold domains"/>
    <property type="match status" value="1"/>
</dbReference>
<feature type="domain" description="6-phosphogluconate dehydrogenase C-terminal" evidence="15">
    <location>
        <begin position="206"/>
        <end position="499"/>
    </location>
</feature>